<proteinExistence type="predicted"/>
<dbReference type="AlphaFoldDB" id="A0A0P1H0I9"/>
<dbReference type="Pfam" id="PF02962">
    <property type="entry name" value="CHMI"/>
    <property type="match status" value="1"/>
</dbReference>
<dbReference type="GO" id="GO:0008704">
    <property type="term" value="F:5-carboxymethyl-2-hydroxymuconate delta-isomerase activity"/>
    <property type="evidence" value="ECO:0007669"/>
    <property type="project" value="InterPro"/>
</dbReference>
<dbReference type="InterPro" id="IPR004220">
    <property type="entry name" value="5-COMe_2-OHmuconate_Isoase"/>
</dbReference>
<evidence type="ECO:0000313" key="1">
    <source>
        <dbReference type="EMBL" id="CUH83520.1"/>
    </source>
</evidence>
<keyword evidence="2" id="KW-1185">Reference proteome</keyword>
<organism evidence="1 2">
    <name type="scientific">Thalassovita mediterranea</name>
    <dbReference type="NCBI Taxonomy" id="340021"/>
    <lineage>
        <taxon>Bacteria</taxon>
        <taxon>Pseudomonadati</taxon>
        <taxon>Pseudomonadota</taxon>
        <taxon>Alphaproteobacteria</taxon>
        <taxon>Rhodobacterales</taxon>
        <taxon>Roseobacteraceae</taxon>
        <taxon>Thalassovita</taxon>
    </lineage>
</organism>
<dbReference type="SUPFAM" id="SSF55331">
    <property type="entry name" value="Tautomerase/MIF"/>
    <property type="match status" value="1"/>
</dbReference>
<name>A0A0P1H0I9_9RHOB</name>
<dbReference type="CDD" id="cd00580">
    <property type="entry name" value="CHMI"/>
    <property type="match status" value="1"/>
</dbReference>
<dbReference type="InterPro" id="IPR014347">
    <property type="entry name" value="Tautomerase/MIF_sf"/>
</dbReference>
<dbReference type="Gene3D" id="3.30.429.10">
    <property type="entry name" value="Macrophage Migration Inhibitory Factor"/>
    <property type="match status" value="1"/>
</dbReference>
<dbReference type="RefSeq" id="WP_058317671.1">
    <property type="nucleotide sequence ID" value="NZ_CYSF01000005.1"/>
</dbReference>
<dbReference type="EMBL" id="CYSF01000005">
    <property type="protein sequence ID" value="CUH83520.1"/>
    <property type="molecule type" value="Genomic_DNA"/>
</dbReference>
<accession>A0A0P1H0I9</accession>
<evidence type="ECO:0000313" key="2">
    <source>
        <dbReference type="Proteomes" id="UP000051681"/>
    </source>
</evidence>
<dbReference type="Proteomes" id="UP000051681">
    <property type="component" value="Unassembled WGS sequence"/>
</dbReference>
<keyword evidence="1" id="KW-0413">Isomerase</keyword>
<gene>
    <name evidence="1" type="ORF">TM5383_00711</name>
</gene>
<dbReference type="OrthoDB" id="9814215at2"/>
<sequence length="114" mass="12338">MPHLVLEFSNGLDESHDMPALCQALFDTLAKHTTFPQPANLKIRASAATYSVIGTDPQSFVHATLRLLPGRDDDTKSQLTSAVLSTLQSHLPQVGSLTVETVELHGASYAKRVL</sequence>
<protein>
    <submittedName>
        <fullName evidence="1">5-carboxymethyl-2-hydroxymuconate isomerase</fullName>
    </submittedName>
</protein>
<dbReference type="PANTHER" id="PTHR37950">
    <property type="entry name" value="4-HYDROXYPHENYLACETATE CATABOLISM PROTEIN"/>
    <property type="match status" value="1"/>
</dbReference>
<reference evidence="1 2" key="1">
    <citation type="submission" date="2015-09" db="EMBL/GenBank/DDBJ databases">
        <authorList>
            <consortium name="Swine Surveillance"/>
        </authorList>
    </citation>
    <scope>NUCLEOTIDE SEQUENCE [LARGE SCALE GENOMIC DNA]</scope>
    <source>
        <strain evidence="1 2">CECT 8383</strain>
    </source>
</reference>
<dbReference type="PANTHER" id="PTHR37950:SF1">
    <property type="entry name" value="4-HYDROXYPHENYLACETATE CATABOLISM PROTEIN"/>
    <property type="match status" value="1"/>
</dbReference>
<dbReference type="STRING" id="340021.TM5383_00711"/>